<evidence type="ECO:0000313" key="1">
    <source>
        <dbReference type="EMBL" id="NEM98389.1"/>
    </source>
</evidence>
<accession>A0A6B3LNM8</accession>
<protein>
    <submittedName>
        <fullName evidence="1">DNA alkylation repair protein</fullName>
    </submittedName>
</protein>
<dbReference type="EMBL" id="JAAGWD010000005">
    <property type="protein sequence ID" value="NEM98389.1"/>
    <property type="molecule type" value="Genomic_DNA"/>
</dbReference>
<dbReference type="PANTHER" id="PTHR41291">
    <property type="entry name" value="DNA ALKYLATION REPAIR PROTEIN"/>
    <property type="match status" value="1"/>
</dbReference>
<dbReference type="RefSeq" id="WP_163915291.1">
    <property type="nucleotide sequence ID" value="NZ_JAAGWD010000005.1"/>
</dbReference>
<dbReference type="PANTHER" id="PTHR41291:SF1">
    <property type="entry name" value="DNA ALKYLATION REPAIR PROTEIN"/>
    <property type="match status" value="1"/>
</dbReference>
<keyword evidence="2" id="KW-1185">Reference proteome</keyword>
<dbReference type="SUPFAM" id="SSF48371">
    <property type="entry name" value="ARM repeat"/>
    <property type="match status" value="1"/>
</dbReference>
<dbReference type="InterPro" id="IPR014825">
    <property type="entry name" value="DNA_alkylation"/>
</dbReference>
<dbReference type="AlphaFoldDB" id="A0A6B3LNM8"/>
<dbReference type="InterPro" id="IPR016024">
    <property type="entry name" value="ARM-type_fold"/>
</dbReference>
<dbReference type="Gene3D" id="1.25.10.90">
    <property type="match status" value="1"/>
</dbReference>
<name>A0A6B3LNM8_9BACT</name>
<dbReference type="Proteomes" id="UP000474777">
    <property type="component" value="Unassembled WGS sequence"/>
</dbReference>
<gene>
    <name evidence="1" type="ORF">GXP69_11850</name>
</gene>
<proteinExistence type="predicted"/>
<organism evidence="1 2">
    <name type="scientific">Pontibacter burrus</name>
    <dbReference type="NCBI Taxonomy" id="2704466"/>
    <lineage>
        <taxon>Bacteria</taxon>
        <taxon>Pseudomonadati</taxon>
        <taxon>Bacteroidota</taxon>
        <taxon>Cytophagia</taxon>
        <taxon>Cytophagales</taxon>
        <taxon>Hymenobacteraceae</taxon>
        <taxon>Pontibacter</taxon>
    </lineage>
</organism>
<dbReference type="Pfam" id="PF08713">
    <property type="entry name" value="DNA_alkylation"/>
    <property type="match status" value="1"/>
</dbReference>
<evidence type="ECO:0000313" key="2">
    <source>
        <dbReference type="Proteomes" id="UP000474777"/>
    </source>
</evidence>
<sequence>MTTKEVMQQLAALGSPTIKNIYLKHGAQEPFFGVKIGDLKPIQKKIKKNYSLAKELYQTRNSDAMYLAGLIADEKAMTKADLQQWVENTVWYMHSEYTVAWVAAESAHGLELAKEWVKSDNEMIAIAGWSTLASLVAVKADHDLELEYLSQQLDHVAEVIHVSPNRVRYSMNGFVIATGTYVPALSGKAKEVAKRIGKVSVYMGDTACKTPEALLYIEKAEKMGRLGKKKKSARC</sequence>
<reference evidence="1 2" key="1">
    <citation type="submission" date="2020-02" db="EMBL/GenBank/DDBJ databases">
        <authorList>
            <person name="Kim M.K."/>
        </authorList>
    </citation>
    <scope>NUCLEOTIDE SEQUENCE [LARGE SCALE GENOMIC DNA]</scope>
    <source>
        <strain evidence="1 2">BT327</strain>
    </source>
</reference>
<comment type="caution">
    <text evidence="1">The sequence shown here is derived from an EMBL/GenBank/DDBJ whole genome shotgun (WGS) entry which is preliminary data.</text>
</comment>
<dbReference type="CDD" id="cd06561">
    <property type="entry name" value="AlkD_like"/>
    <property type="match status" value="1"/>
</dbReference>